<dbReference type="PANTHER" id="PTHR46523">
    <property type="entry name" value="DCTP PYROPHOSPHATASE 1"/>
    <property type="match status" value="1"/>
</dbReference>
<dbReference type="Proteomes" id="UP000683493">
    <property type="component" value="Chromosome"/>
</dbReference>
<evidence type="ECO:0000313" key="1">
    <source>
        <dbReference type="EMBL" id="QWV96093.1"/>
    </source>
</evidence>
<evidence type="ECO:0000313" key="2">
    <source>
        <dbReference type="Proteomes" id="UP000683493"/>
    </source>
</evidence>
<dbReference type="Pfam" id="PF12643">
    <property type="entry name" value="MazG-like"/>
    <property type="match status" value="1"/>
</dbReference>
<name>A0ABX8JCQ8_9BACT</name>
<dbReference type="EMBL" id="CP076724">
    <property type="protein sequence ID" value="QWV96093.1"/>
    <property type="molecule type" value="Genomic_DNA"/>
</dbReference>
<accession>A0ABX8JCQ8</accession>
<dbReference type="CDD" id="cd11537">
    <property type="entry name" value="NTP-PPase_RS21-C6_like"/>
    <property type="match status" value="1"/>
</dbReference>
<dbReference type="InterPro" id="IPR025984">
    <property type="entry name" value="DCTPP"/>
</dbReference>
<keyword evidence="2" id="KW-1185">Reference proteome</keyword>
<dbReference type="PANTHER" id="PTHR46523:SF1">
    <property type="entry name" value="DCTP PYROPHOSPHATASE 1"/>
    <property type="match status" value="1"/>
</dbReference>
<sequence length="122" mass="14106">MEVEVNIRKLQDSLEEFAVERDWNKFHTPKNLAAALTVEASELLEIFQWMTDEDSLRISDSEKDMGLIVEELADVQIYLLRLCDKLKIDLEAAVEAKIAKNALKYPIHLSKGNAVKYNRREE</sequence>
<dbReference type="PIRSF" id="PIRSF029826">
    <property type="entry name" value="UCP029826_pph"/>
    <property type="match status" value="1"/>
</dbReference>
<protein>
    <submittedName>
        <fullName evidence="1">Nucleotide pyrophosphohydrolase</fullName>
    </submittedName>
</protein>
<dbReference type="InterPro" id="IPR052555">
    <property type="entry name" value="dCTP_Pyrophosphatase"/>
</dbReference>
<organism evidence="1 2">
    <name type="scientific">Geomonas diazotrophica</name>
    <dbReference type="NCBI Taxonomy" id="2843197"/>
    <lineage>
        <taxon>Bacteria</taxon>
        <taxon>Pseudomonadati</taxon>
        <taxon>Thermodesulfobacteriota</taxon>
        <taxon>Desulfuromonadia</taxon>
        <taxon>Geobacterales</taxon>
        <taxon>Geobacteraceae</taxon>
        <taxon>Geomonas</taxon>
    </lineage>
</organism>
<reference evidence="1 2" key="1">
    <citation type="submission" date="2021-06" db="EMBL/GenBank/DDBJ databases">
        <title>Gemonas diversity in paddy soil.</title>
        <authorList>
            <person name="Liu G."/>
        </authorList>
    </citation>
    <scope>NUCLEOTIDE SEQUENCE [LARGE SCALE GENOMIC DNA]</scope>
    <source>
        <strain evidence="1 2">RG29</strain>
    </source>
</reference>
<proteinExistence type="predicted"/>
<gene>
    <name evidence="1" type="ORF">KP005_11950</name>
</gene>